<name>A0A8B8A1L5_ACAPL</name>
<dbReference type="EC" id="2.7.7.7" evidence="2"/>
<organism evidence="10 11">
    <name type="scientific">Acanthaster planci</name>
    <name type="common">Crown-of-thorns starfish</name>
    <dbReference type="NCBI Taxonomy" id="133434"/>
    <lineage>
        <taxon>Eukaryota</taxon>
        <taxon>Metazoa</taxon>
        <taxon>Echinodermata</taxon>
        <taxon>Eleutherozoa</taxon>
        <taxon>Asterozoa</taxon>
        <taxon>Asteroidea</taxon>
        <taxon>Valvatacea</taxon>
        <taxon>Valvatida</taxon>
        <taxon>Acanthasteridae</taxon>
        <taxon>Acanthaster</taxon>
    </lineage>
</organism>
<dbReference type="OrthoDB" id="6119432at2759"/>
<keyword evidence="4" id="KW-0548">Nucleotidyltransferase</keyword>
<keyword evidence="7" id="KW-0238">DNA-binding</keyword>
<dbReference type="OMA" id="QFVNNES"/>
<reference evidence="11" key="1">
    <citation type="submission" date="2025-08" db="UniProtKB">
        <authorList>
            <consortium name="RefSeq"/>
        </authorList>
    </citation>
    <scope>IDENTIFICATION</scope>
</reference>
<dbReference type="GO" id="GO:0003677">
    <property type="term" value="F:DNA binding"/>
    <property type="evidence" value="ECO:0007669"/>
    <property type="project" value="UniProtKB-KW"/>
</dbReference>
<dbReference type="GeneID" id="110990511"/>
<evidence type="ECO:0000256" key="3">
    <source>
        <dbReference type="ARBA" id="ARBA00022679"/>
    </source>
</evidence>
<keyword evidence="3" id="KW-0808">Transferase</keyword>
<dbReference type="GO" id="GO:0006260">
    <property type="term" value="P:DNA replication"/>
    <property type="evidence" value="ECO:0007669"/>
    <property type="project" value="UniProtKB-KW"/>
</dbReference>
<keyword evidence="6" id="KW-0239">DNA-directed DNA polymerase</keyword>
<dbReference type="PANTHER" id="PTHR33568:SF3">
    <property type="entry name" value="DNA-DIRECTED DNA POLYMERASE"/>
    <property type="match status" value="1"/>
</dbReference>
<evidence type="ECO:0000256" key="5">
    <source>
        <dbReference type="ARBA" id="ARBA00022705"/>
    </source>
</evidence>
<evidence type="ECO:0000256" key="1">
    <source>
        <dbReference type="ARBA" id="ARBA00005755"/>
    </source>
</evidence>
<keyword evidence="10" id="KW-1185">Reference proteome</keyword>
<evidence type="ECO:0000256" key="4">
    <source>
        <dbReference type="ARBA" id="ARBA00022695"/>
    </source>
</evidence>
<feature type="domain" description="DNA-directed DNA polymerase family B mitochondria/virus" evidence="9">
    <location>
        <begin position="56"/>
        <end position="356"/>
    </location>
</feature>
<evidence type="ECO:0000259" key="9">
    <source>
        <dbReference type="Pfam" id="PF03175"/>
    </source>
</evidence>
<sequence length="390" mass="45539">MEELHQKTLERRKFIVDQGYRYIEQWECDFDAKLTSNTTMRDFISALEIAAPLIPRDAFCGGRTNATRLFYEAEPGEKIKYVDFTSLYPYINKYGKYPIGHPTIITENFRDIREYEGLVKCKVLPPRGLYHPVLPYKTCGRLMFPLCAACSESLQQLPCLHTDEERALTGTWVTMELQKALDKGYRILKIYEVWHFDEISMYDPDTKEGGLFASYVNAFLKMKQEASDWPAWCQTDELKHKYIKSYFDREGIQLEWDNIQKNPGLRALAKLMLNSFWGKFGQRPNMAKTTHITDPSEYFEMMTRDDVEVNSAHFVSEEMVEVQWQNTEDFVEPSGRTNVVIAAYTTAQARLKLYELLESLDRRVLYCDTDSVIYVSREGEWEPDIGDYLA</sequence>
<dbReference type="GO" id="GO:0003887">
    <property type="term" value="F:DNA-directed DNA polymerase activity"/>
    <property type="evidence" value="ECO:0007669"/>
    <property type="project" value="UniProtKB-KW"/>
</dbReference>
<dbReference type="Gene3D" id="3.90.1600.10">
    <property type="entry name" value="Palm domain of DNA polymerase"/>
    <property type="match status" value="2"/>
</dbReference>
<dbReference type="InterPro" id="IPR004868">
    <property type="entry name" value="DNA-dir_DNA_pol_B_mt/vir"/>
</dbReference>
<dbReference type="Pfam" id="PF03175">
    <property type="entry name" value="DNA_pol_B_2"/>
    <property type="match status" value="1"/>
</dbReference>
<dbReference type="GO" id="GO:0000166">
    <property type="term" value="F:nucleotide binding"/>
    <property type="evidence" value="ECO:0007669"/>
    <property type="project" value="InterPro"/>
</dbReference>
<comment type="similarity">
    <text evidence="1">Belongs to the DNA polymerase type-B family.</text>
</comment>
<keyword evidence="5" id="KW-0235">DNA replication</keyword>
<dbReference type="InterPro" id="IPR006172">
    <property type="entry name" value="DNA-dir_DNA_pol_B"/>
</dbReference>
<dbReference type="PANTHER" id="PTHR33568">
    <property type="entry name" value="DNA POLYMERASE"/>
    <property type="match status" value="1"/>
</dbReference>
<gene>
    <name evidence="11" type="primary">LOC110990511</name>
</gene>
<proteinExistence type="inferred from homology"/>
<accession>A0A8B8A1L5</accession>
<dbReference type="RefSeq" id="XP_022111247.1">
    <property type="nucleotide sequence ID" value="XM_022255555.1"/>
</dbReference>
<evidence type="ECO:0000313" key="10">
    <source>
        <dbReference type="Proteomes" id="UP000694845"/>
    </source>
</evidence>
<dbReference type="Proteomes" id="UP000694845">
    <property type="component" value="Unplaced"/>
</dbReference>
<evidence type="ECO:0000256" key="8">
    <source>
        <dbReference type="ARBA" id="ARBA00049244"/>
    </source>
</evidence>
<dbReference type="InterPro" id="IPR043502">
    <property type="entry name" value="DNA/RNA_pol_sf"/>
</dbReference>
<dbReference type="SUPFAM" id="SSF56672">
    <property type="entry name" value="DNA/RNA polymerases"/>
    <property type="match status" value="1"/>
</dbReference>
<dbReference type="InterPro" id="IPR023211">
    <property type="entry name" value="DNA_pol_palm_dom_sf"/>
</dbReference>
<comment type="catalytic activity">
    <reaction evidence="8">
        <text>DNA(n) + a 2'-deoxyribonucleoside 5'-triphosphate = DNA(n+1) + diphosphate</text>
        <dbReference type="Rhea" id="RHEA:22508"/>
        <dbReference type="Rhea" id="RHEA-COMP:17339"/>
        <dbReference type="Rhea" id="RHEA-COMP:17340"/>
        <dbReference type="ChEBI" id="CHEBI:33019"/>
        <dbReference type="ChEBI" id="CHEBI:61560"/>
        <dbReference type="ChEBI" id="CHEBI:173112"/>
        <dbReference type="EC" id="2.7.7.7"/>
    </reaction>
</comment>
<dbReference type="Gene3D" id="1.10.287.690">
    <property type="entry name" value="Helix hairpin bin"/>
    <property type="match status" value="1"/>
</dbReference>
<dbReference type="AlphaFoldDB" id="A0A8B8A1L5"/>
<protein>
    <recommendedName>
        <fullName evidence="2">DNA-directed DNA polymerase</fullName>
        <ecNumber evidence="2">2.7.7.7</ecNumber>
    </recommendedName>
</protein>
<evidence type="ECO:0000256" key="6">
    <source>
        <dbReference type="ARBA" id="ARBA00022932"/>
    </source>
</evidence>
<evidence type="ECO:0000256" key="2">
    <source>
        <dbReference type="ARBA" id="ARBA00012417"/>
    </source>
</evidence>
<dbReference type="KEGG" id="aplc:110990511"/>
<dbReference type="PRINTS" id="PR00106">
    <property type="entry name" value="DNAPOLB"/>
</dbReference>
<evidence type="ECO:0000256" key="7">
    <source>
        <dbReference type="ARBA" id="ARBA00023125"/>
    </source>
</evidence>
<evidence type="ECO:0000313" key="11">
    <source>
        <dbReference type="RefSeq" id="XP_022111247.1"/>
    </source>
</evidence>